<evidence type="ECO:0000259" key="5">
    <source>
        <dbReference type="PROSITE" id="PS51006"/>
    </source>
</evidence>
<evidence type="ECO:0000256" key="3">
    <source>
        <dbReference type="ARBA" id="ARBA00023115"/>
    </source>
</evidence>
<gene>
    <name evidence="6" type="ORF">ACFQO0_16340</name>
</gene>
<feature type="active site" description="Proton acceptor" evidence="4">
    <location>
        <position position="145"/>
    </location>
</feature>
<evidence type="ECO:0000313" key="6">
    <source>
        <dbReference type="EMBL" id="MFC7300009.1"/>
    </source>
</evidence>
<comment type="caution">
    <text evidence="6">The sequence shown here is derived from an EMBL/GenBank/DDBJ whole genome shotgun (WGS) entry which is preliminary data.</text>
</comment>
<dbReference type="PANTHER" id="PTHR43317:SF1">
    <property type="entry name" value="THERMOSPERMINE SYNTHASE ACAULIS5"/>
    <property type="match status" value="1"/>
</dbReference>
<dbReference type="Pfam" id="PF01564">
    <property type="entry name" value="Spermine_synth"/>
    <property type="match status" value="1"/>
</dbReference>
<protein>
    <submittedName>
        <fullName evidence="6">Fused MFS/spermidine synthase</fullName>
    </submittedName>
</protein>
<dbReference type="SUPFAM" id="SSF53335">
    <property type="entry name" value="S-adenosyl-L-methionine-dependent methyltransferases"/>
    <property type="match status" value="1"/>
</dbReference>
<keyword evidence="2 4" id="KW-0808">Transferase</keyword>
<dbReference type="NCBIfam" id="NF037959">
    <property type="entry name" value="MFS_SpdSyn"/>
    <property type="match status" value="1"/>
</dbReference>
<proteinExistence type="inferred from homology"/>
<accession>A0ABW2JA04</accession>
<dbReference type="InterPro" id="IPR029063">
    <property type="entry name" value="SAM-dependent_MTases_sf"/>
</dbReference>
<reference evidence="7" key="1">
    <citation type="journal article" date="2019" name="Int. J. Syst. Evol. Microbiol.">
        <title>The Global Catalogue of Microorganisms (GCM) 10K type strain sequencing project: providing services to taxonomists for standard genome sequencing and annotation.</title>
        <authorList>
            <consortium name="The Broad Institute Genomics Platform"/>
            <consortium name="The Broad Institute Genome Sequencing Center for Infectious Disease"/>
            <person name="Wu L."/>
            <person name="Ma J."/>
        </authorList>
    </citation>
    <scope>NUCLEOTIDE SEQUENCE [LARGE SCALE GENOMIC DNA]</scope>
    <source>
        <strain evidence="7">CCUG 36956</strain>
    </source>
</reference>
<keyword evidence="3 4" id="KW-0620">Polyamine biosynthesis</keyword>
<evidence type="ECO:0000313" key="7">
    <source>
        <dbReference type="Proteomes" id="UP001596379"/>
    </source>
</evidence>
<dbReference type="EMBL" id="JBHTCC010000005">
    <property type="protein sequence ID" value="MFC7300009.1"/>
    <property type="molecule type" value="Genomic_DNA"/>
</dbReference>
<sequence>MDFFTPERIEKTKALARDGKPFIFDDGDMRTLHFNEQVVQSAMRLSAPDELVIPYTQAMAGFLSLHPLPQHILMIGLGGGSLAKYCYRYIPSARITVVESNADVLSMRDQFMVPPDDARLRVVHADAISCIESLAVGSVDVIMLDGFDASGTPPTLRSSDFFMNCKAVLDDRGVLITNMGDQHAHIVGTVTQGQRVFGAFHHWWFKLAMDNSHIAIAVNADDDAVSDARLRTAALNIAEQFSLELVYPKNLMQE</sequence>
<keyword evidence="7" id="KW-1185">Reference proteome</keyword>
<organism evidence="6 7">
    <name type="scientific">Herminiimonas aquatilis</name>
    <dbReference type="NCBI Taxonomy" id="345342"/>
    <lineage>
        <taxon>Bacteria</taxon>
        <taxon>Pseudomonadati</taxon>
        <taxon>Pseudomonadota</taxon>
        <taxon>Betaproteobacteria</taxon>
        <taxon>Burkholderiales</taxon>
        <taxon>Oxalobacteraceae</taxon>
        <taxon>Herminiimonas</taxon>
    </lineage>
</organism>
<comment type="similarity">
    <text evidence="1">Belongs to the spermidine/spermine synthase family.</text>
</comment>
<evidence type="ECO:0000256" key="4">
    <source>
        <dbReference type="PROSITE-ProRule" id="PRU00354"/>
    </source>
</evidence>
<dbReference type="PROSITE" id="PS51006">
    <property type="entry name" value="PABS_2"/>
    <property type="match status" value="1"/>
</dbReference>
<dbReference type="PANTHER" id="PTHR43317">
    <property type="entry name" value="THERMOSPERMINE SYNTHASE ACAULIS5"/>
    <property type="match status" value="1"/>
</dbReference>
<dbReference type="Gene3D" id="3.40.50.150">
    <property type="entry name" value="Vaccinia Virus protein VP39"/>
    <property type="match status" value="1"/>
</dbReference>
<dbReference type="RefSeq" id="WP_382236796.1">
    <property type="nucleotide sequence ID" value="NZ_JBHTCC010000005.1"/>
</dbReference>
<dbReference type="Proteomes" id="UP001596379">
    <property type="component" value="Unassembled WGS sequence"/>
</dbReference>
<evidence type="ECO:0000256" key="2">
    <source>
        <dbReference type="ARBA" id="ARBA00022679"/>
    </source>
</evidence>
<name>A0ABW2JA04_9BURK</name>
<dbReference type="InterPro" id="IPR030374">
    <property type="entry name" value="PABS"/>
</dbReference>
<feature type="domain" description="PABS" evidence="5">
    <location>
        <begin position="1"/>
        <end position="235"/>
    </location>
</feature>
<evidence type="ECO:0000256" key="1">
    <source>
        <dbReference type="ARBA" id="ARBA00007867"/>
    </source>
</evidence>